<organism evidence="2 3">
    <name type="scientific">Talaromyces stipitatus (strain ATCC 10500 / CBS 375.48 / QM 6759 / NRRL 1006)</name>
    <name type="common">Penicillium stipitatum</name>
    <dbReference type="NCBI Taxonomy" id="441959"/>
    <lineage>
        <taxon>Eukaryota</taxon>
        <taxon>Fungi</taxon>
        <taxon>Dikarya</taxon>
        <taxon>Ascomycota</taxon>
        <taxon>Pezizomycotina</taxon>
        <taxon>Eurotiomycetes</taxon>
        <taxon>Eurotiomycetidae</taxon>
        <taxon>Eurotiales</taxon>
        <taxon>Trichocomaceae</taxon>
        <taxon>Talaromyces</taxon>
        <taxon>Talaromyces sect. Talaromyces</taxon>
    </lineage>
</organism>
<proteinExistence type="predicted"/>
<dbReference type="GeneID" id="8106742"/>
<protein>
    <submittedName>
        <fullName evidence="2">Uncharacterized protein</fullName>
    </submittedName>
</protein>
<gene>
    <name evidence="2" type="ORF">TSTA_025240</name>
</gene>
<sequence length="186" mass="21445">MVSQSSEDLQSESVHDEANTTSEEPRTEEAVPDSEPQAETEMETETTEKTEQDRELTTIQRPAGPRDPPPSAIEDARAARRESRKGNEKEDRNQRPARRPTGPRDRPPSTVEKSRAARRESKAKTKDKHQRPVSRLAGPKDPPPSKPREFHSTVSDRSLMYRKRIWRRRLTKEREMQGRLGQRCLK</sequence>
<name>B8M4L0_TALSN</name>
<feature type="compositionally biased region" description="Basic and acidic residues" evidence="1">
    <location>
        <begin position="46"/>
        <end position="56"/>
    </location>
</feature>
<keyword evidence="3" id="KW-1185">Reference proteome</keyword>
<evidence type="ECO:0000313" key="3">
    <source>
        <dbReference type="Proteomes" id="UP000001745"/>
    </source>
</evidence>
<dbReference type="RefSeq" id="XP_002479639.1">
    <property type="nucleotide sequence ID" value="XM_002479594.1"/>
</dbReference>
<dbReference type="InParanoid" id="B8M4L0"/>
<dbReference type="VEuPathDB" id="FungiDB:TSTA_025240"/>
<feature type="compositionally biased region" description="Acidic residues" evidence="1">
    <location>
        <begin position="30"/>
        <end position="45"/>
    </location>
</feature>
<feature type="compositionally biased region" description="Basic and acidic residues" evidence="1">
    <location>
        <begin position="74"/>
        <end position="94"/>
    </location>
</feature>
<dbReference type="OrthoDB" id="5215911at2759"/>
<feature type="compositionally biased region" description="Basic and acidic residues" evidence="1">
    <location>
        <begin position="13"/>
        <end position="29"/>
    </location>
</feature>
<dbReference type="AlphaFoldDB" id="B8M4L0"/>
<accession>B8M4L0</accession>
<feature type="compositionally biased region" description="Basic and acidic residues" evidence="1">
    <location>
        <begin position="102"/>
        <end position="124"/>
    </location>
</feature>
<feature type="region of interest" description="Disordered" evidence="1">
    <location>
        <begin position="1"/>
        <end position="158"/>
    </location>
</feature>
<feature type="compositionally biased region" description="Polar residues" evidence="1">
    <location>
        <begin position="1"/>
        <end position="12"/>
    </location>
</feature>
<dbReference type="EMBL" id="EQ962654">
    <property type="protein sequence ID" value="EED19205.1"/>
    <property type="molecule type" value="Genomic_DNA"/>
</dbReference>
<evidence type="ECO:0000256" key="1">
    <source>
        <dbReference type="SAM" id="MobiDB-lite"/>
    </source>
</evidence>
<reference evidence="3" key="1">
    <citation type="journal article" date="2015" name="Genome Announc.">
        <title>Genome sequence of the AIDS-associated pathogen Penicillium marneffei (ATCC18224) and its near taxonomic relative Talaromyces stipitatus (ATCC10500).</title>
        <authorList>
            <person name="Nierman W.C."/>
            <person name="Fedorova-Abrams N.D."/>
            <person name="Andrianopoulos A."/>
        </authorList>
    </citation>
    <scope>NUCLEOTIDE SEQUENCE [LARGE SCALE GENOMIC DNA]</scope>
    <source>
        <strain evidence="3">ATCC 10500 / CBS 375.48 / QM 6759 / NRRL 1006</strain>
    </source>
</reference>
<dbReference type="Proteomes" id="UP000001745">
    <property type="component" value="Unassembled WGS sequence"/>
</dbReference>
<evidence type="ECO:0000313" key="2">
    <source>
        <dbReference type="EMBL" id="EED19205.1"/>
    </source>
</evidence>
<dbReference type="HOGENOM" id="CLU_1455314_0_0_1"/>